<accession>A0ABM5NF78</accession>
<proteinExistence type="predicted"/>
<dbReference type="EMBL" id="CP004005">
    <property type="protein sequence ID" value="AGH16530.1"/>
    <property type="molecule type" value="Genomic_DNA"/>
</dbReference>
<dbReference type="InterPro" id="IPR013154">
    <property type="entry name" value="ADH-like_N"/>
</dbReference>
<dbReference type="SUPFAM" id="SSF50129">
    <property type="entry name" value="GroES-like"/>
    <property type="match status" value="1"/>
</dbReference>
<evidence type="ECO:0000313" key="5">
    <source>
        <dbReference type="Proteomes" id="UP000011820"/>
    </source>
</evidence>
<dbReference type="GeneID" id="93076530"/>
<dbReference type="RefSeq" id="WP_012778509.1">
    <property type="nucleotide sequence ID" value="NC_020549.1"/>
</dbReference>
<keyword evidence="1" id="KW-0521">NADP</keyword>
<dbReference type="SUPFAM" id="SSF51735">
    <property type="entry name" value="NAD(P)-binding Rossmann-fold domains"/>
    <property type="match status" value="1"/>
</dbReference>
<sequence length="332" mass="36243">MPICKKMRHVAMSGYGKSNVMFLAESPIPQPQKEEILIKVEAIGVNRPDVMQRKGLYPPPKNANPILGLEVAGKIVDLGENTTHWNIGDEVCALVNGGGYAEYCLSHQGHTLPIPKGYNAIQAASLPESFFTVWANLFQTANLRSGQTVLIHGGSSGIGTTAIQLASYFGATVYTTAKSEEKCLACLKLGAKHAINYLKEDFLEILQKETQGRGIDIILDMVGAEYLNQHLTLLSKEGKLIIISFLGGNIATEINLNPIISKRITITGSTLRRRTDIAKQSIRDSLQLKIWPLLNSHVIAPVIHTVLPLGKVAMAHDIMEKSEHIGKIILLP</sequence>
<dbReference type="InterPro" id="IPR011032">
    <property type="entry name" value="GroES-like_sf"/>
</dbReference>
<gene>
    <name evidence="4" type="ORF">WSI_00790</name>
</gene>
<dbReference type="InterPro" id="IPR014189">
    <property type="entry name" value="Quinone_OxRdtase_PIG3"/>
</dbReference>
<evidence type="ECO:0000256" key="1">
    <source>
        <dbReference type="ARBA" id="ARBA00022857"/>
    </source>
</evidence>
<dbReference type="Gene3D" id="3.40.50.720">
    <property type="entry name" value="NAD(P)-binding Rossmann-like Domain"/>
    <property type="match status" value="1"/>
</dbReference>
<dbReference type="InterPro" id="IPR036291">
    <property type="entry name" value="NAD(P)-bd_dom_sf"/>
</dbReference>
<dbReference type="Pfam" id="PF08240">
    <property type="entry name" value="ADH_N"/>
    <property type="match status" value="1"/>
</dbReference>
<evidence type="ECO:0000256" key="2">
    <source>
        <dbReference type="ARBA" id="ARBA00023002"/>
    </source>
</evidence>
<dbReference type="PANTHER" id="PTHR48106">
    <property type="entry name" value="QUINONE OXIDOREDUCTASE PIG3-RELATED"/>
    <property type="match status" value="1"/>
</dbReference>
<dbReference type="PANTHER" id="PTHR48106:SF8">
    <property type="entry name" value="OS02G0805600 PROTEIN"/>
    <property type="match status" value="1"/>
</dbReference>
<dbReference type="InterPro" id="IPR013149">
    <property type="entry name" value="ADH-like_C"/>
</dbReference>
<dbReference type="Gene3D" id="3.90.180.10">
    <property type="entry name" value="Medium-chain alcohol dehydrogenases, catalytic domain"/>
    <property type="match status" value="1"/>
</dbReference>
<name>A0ABM5NF78_LIBAS</name>
<reference evidence="4 5" key="1">
    <citation type="journal article" date="2013" name="Genome Announc.">
        <title>Complete Genome Sequence of a Chinese Strain of 'Candidatus Liberibacter asiaticus'.</title>
        <authorList>
            <person name="Lin H."/>
            <person name="Han C.S."/>
            <person name="Liu B."/>
            <person name="Lou B."/>
            <person name="Bai X."/>
            <person name="Deng C."/>
            <person name="Civerolo E.L."/>
            <person name="Gupta G."/>
        </authorList>
    </citation>
    <scope>NUCLEOTIDE SEQUENCE [LARGE SCALE GENOMIC DNA]</scope>
    <source>
        <strain evidence="5">gxpsy</strain>
    </source>
</reference>
<dbReference type="CDD" id="cd05276">
    <property type="entry name" value="p53_inducible_oxidoreductase"/>
    <property type="match status" value="1"/>
</dbReference>
<evidence type="ECO:0000259" key="3">
    <source>
        <dbReference type="SMART" id="SM00829"/>
    </source>
</evidence>
<protein>
    <submittedName>
        <fullName evidence="4">Quinone oxidoreductase</fullName>
    </submittedName>
</protein>
<dbReference type="Proteomes" id="UP000011820">
    <property type="component" value="Chromosome"/>
</dbReference>
<keyword evidence="2" id="KW-0560">Oxidoreductase</keyword>
<dbReference type="NCBIfam" id="TIGR02824">
    <property type="entry name" value="quinone_pig3"/>
    <property type="match status" value="1"/>
</dbReference>
<dbReference type="SMART" id="SM00829">
    <property type="entry name" value="PKS_ER"/>
    <property type="match status" value="1"/>
</dbReference>
<dbReference type="Pfam" id="PF00107">
    <property type="entry name" value="ADH_zinc_N"/>
    <property type="match status" value="1"/>
</dbReference>
<feature type="domain" description="Enoyl reductase (ER)" evidence="3">
    <location>
        <begin position="16"/>
        <end position="330"/>
    </location>
</feature>
<dbReference type="InterPro" id="IPR020843">
    <property type="entry name" value="ER"/>
</dbReference>
<evidence type="ECO:0000313" key="4">
    <source>
        <dbReference type="EMBL" id="AGH16530.1"/>
    </source>
</evidence>
<keyword evidence="5" id="KW-1185">Reference proteome</keyword>
<organism evidence="4 5">
    <name type="scientific">Candidatus Liberibacter asiaticus str. gxpsy</name>
    <dbReference type="NCBI Taxonomy" id="1174529"/>
    <lineage>
        <taxon>Bacteria</taxon>
        <taxon>Pseudomonadati</taxon>
        <taxon>Pseudomonadota</taxon>
        <taxon>Alphaproteobacteria</taxon>
        <taxon>Hyphomicrobiales</taxon>
        <taxon>Rhizobiaceae</taxon>
        <taxon>Liberibacter</taxon>
    </lineage>
</organism>